<dbReference type="EMBL" id="CCRF01000081">
    <property type="protein sequence ID" value="CEE02641.1"/>
    <property type="molecule type" value="Genomic_DNA"/>
</dbReference>
<evidence type="ECO:0000313" key="3">
    <source>
        <dbReference type="EMBL" id="CEE02641.1"/>
    </source>
</evidence>
<dbReference type="RefSeq" id="WP_034772338.1">
    <property type="nucleotide sequence ID" value="NZ_CCRF01000081.1"/>
</dbReference>
<keyword evidence="2" id="KW-0812">Transmembrane</keyword>
<evidence type="ECO:0000256" key="2">
    <source>
        <dbReference type="SAM" id="Phobius"/>
    </source>
</evidence>
<reference evidence="3 4" key="1">
    <citation type="submission" date="2014-07" db="EMBL/GenBank/DDBJ databases">
        <authorList>
            <person name="Wibberg Daniel"/>
        </authorList>
    </citation>
    <scope>NUCLEOTIDE SEQUENCE [LARGE SCALE GENOMIC DNA]</scope>
</reference>
<name>A0A090IX10_9BACI</name>
<gene>
    <name evidence="3" type="ORF">BT1A1_2850</name>
</gene>
<feature type="transmembrane region" description="Helical" evidence="2">
    <location>
        <begin position="81"/>
        <end position="102"/>
    </location>
</feature>
<keyword evidence="2" id="KW-1133">Transmembrane helix</keyword>
<protein>
    <submittedName>
        <fullName evidence="3">Uncharacterized protein</fullName>
    </submittedName>
</protein>
<keyword evidence="2" id="KW-0472">Membrane</keyword>
<accession>A0A090IX10</accession>
<dbReference type="Pfam" id="PF20040">
    <property type="entry name" value="DUF6442"/>
    <property type="match status" value="1"/>
</dbReference>
<keyword evidence="4" id="KW-1185">Reference proteome</keyword>
<dbReference type="AlphaFoldDB" id="A0A090IX10"/>
<dbReference type="Proteomes" id="UP000040576">
    <property type="component" value="Unassembled WGS sequence"/>
</dbReference>
<dbReference type="InterPro" id="IPR045620">
    <property type="entry name" value="DUF6442"/>
</dbReference>
<evidence type="ECO:0000313" key="4">
    <source>
        <dbReference type="Proteomes" id="UP000040576"/>
    </source>
</evidence>
<feature type="region of interest" description="Disordered" evidence="1">
    <location>
        <begin position="1"/>
        <end position="20"/>
    </location>
</feature>
<feature type="transmembrane region" description="Helical" evidence="2">
    <location>
        <begin position="28"/>
        <end position="46"/>
    </location>
</feature>
<sequence>MEKEEILEKSRRENRDMDEREQKIDDDSVYHGMLGIFVLVFFYLFFKMFTNQPVTDMLSILTANLTITSYYKYKKIPDKKFFLINTIIGAILTVGFIITYVIGVI</sequence>
<evidence type="ECO:0000256" key="1">
    <source>
        <dbReference type="SAM" id="MobiDB-lite"/>
    </source>
</evidence>
<proteinExistence type="predicted"/>
<organism evidence="3 4">
    <name type="scientific">Caldibacillus thermoamylovorans</name>
    <dbReference type="NCBI Taxonomy" id="35841"/>
    <lineage>
        <taxon>Bacteria</taxon>
        <taxon>Bacillati</taxon>
        <taxon>Bacillota</taxon>
        <taxon>Bacilli</taxon>
        <taxon>Bacillales</taxon>
        <taxon>Bacillaceae</taxon>
        <taxon>Caldibacillus</taxon>
    </lineage>
</organism>